<feature type="region of interest" description="Disordered" evidence="1">
    <location>
        <begin position="86"/>
        <end position="131"/>
    </location>
</feature>
<organism evidence="2 3">
    <name type="scientific">Erwinia phage pEa_SNUABM_5</name>
    <dbReference type="NCBI Taxonomy" id="2797313"/>
    <lineage>
        <taxon>Viruses</taxon>
        <taxon>Duplodnaviria</taxon>
        <taxon>Heunggongvirae</taxon>
        <taxon>Uroviricota</taxon>
        <taxon>Caudoviricetes</taxon>
        <taxon>Rivsvirus</taxon>
        <taxon>Rivsvirus SNUABM5</taxon>
    </lineage>
</organism>
<evidence type="ECO:0000313" key="2">
    <source>
        <dbReference type="EMBL" id="QQO90248.1"/>
    </source>
</evidence>
<dbReference type="PANTHER" id="PTHR24637">
    <property type="entry name" value="COLLAGEN"/>
    <property type="match status" value="1"/>
</dbReference>
<proteinExistence type="predicted"/>
<accession>A0A7T8EPF3</accession>
<protein>
    <submittedName>
        <fullName evidence="2">Putative tail fiber protein</fullName>
    </submittedName>
</protein>
<reference evidence="2 3" key="1">
    <citation type="submission" date="2020-12" db="EMBL/GenBank/DDBJ databases">
        <title>Complete genome sequence of Erwinia phage pEa_SNUABM_5.</title>
        <authorList>
            <person name="Kim S.G."/>
            <person name="Lee S.B."/>
            <person name="Kwon J."/>
            <person name="Park S.C."/>
        </authorList>
    </citation>
    <scope>NUCLEOTIDE SEQUENCE [LARGE SCALE GENOMIC DNA]</scope>
</reference>
<evidence type="ECO:0000256" key="1">
    <source>
        <dbReference type="SAM" id="MobiDB-lite"/>
    </source>
</evidence>
<name>A0A7T8EPF3_9CAUD</name>
<sequence length="162" mass="16571">MVTKVDLRMLRSDSDGEVVSEQQGLVIRPLSSDILDGVFDRNNGQLSINIPNIGKLVINGLPTINDIGYGPAGVPGRDGSDGLNGLFGRDGQRGSDGCPGSRGTEGAQGKQGVIGFRGPPGPTGQTGATGATGAAGKLEVYIQSSDPAIDNEVSPGALWIRD</sequence>
<dbReference type="Pfam" id="PF01391">
    <property type="entry name" value="Collagen"/>
    <property type="match status" value="1"/>
</dbReference>
<keyword evidence="3" id="KW-1185">Reference proteome</keyword>
<gene>
    <name evidence="2" type="ORF">pEaSNUABM5_00106</name>
</gene>
<evidence type="ECO:0000313" key="3">
    <source>
        <dbReference type="Proteomes" id="UP000596123"/>
    </source>
</evidence>
<dbReference type="EMBL" id="MW366843">
    <property type="protein sequence ID" value="QQO90248.1"/>
    <property type="molecule type" value="Genomic_DNA"/>
</dbReference>
<dbReference type="Proteomes" id="UP000596123">
    <property type="component" value="Segment"/>
</dbReference>
<dbReference type="PANTHER" id="PTHR24637:SF421">
    <property type="entry name" value="CUTICLE COLLAGEN DPY-2"/>
    <property type="match status" value="1"/>
</dbReference>
<dbReference type="InterPro" id="IPR008160">
    <property type="entry name" value="Collagen"/>
</dbReference>